<dbReference type="InterPro" id="IPR036844">
    <property type="entry name" value="Hint_dom_sf"/>
</dbReference>
<dbReference type="PANTHER" id="PTHR32305">
    <property type="match status" value="1"/>
</dbReference>
<dbReference type="InParanoid" id="A0A2G4YSA3"/>
<evidence type="ECO:0000256" key="5">
    <source>
        <dbReference type="SAM" id="Phobius"/>
    </source>
</evidence>
<evidence type="ECO:0000256" key="3">
    <source>
        <dbReference type="ARBA" id="ARBA00023026"/>
    </source>
</evidence>
<evidence type="ECO:0000256" key="4">
    <source>
        <dbReference type="SAM" id="MobiDB-lite"/>
    </source>
</evidence>
<feature type="chain" id="PRO_5013693645" description="Hint domain-containing protein" evidence="6">
    <location>
        <begin position="26"/>
        <end position="2405"/>
    </location>
</feature>
<evidence type="ECO:0000256" key="1">
    <source>
        <dbReference type="ARBA" id="ARBA00004613"/>
    </source>
</evidence>
<dbReference type="PROSITE" id="PS50818">
    <property type="entry name" value="INTEIN_C_TER"/>
    <property type="match status" value="1"/>
</dbReference>
<feature type="transmembrane region" description="Helical" evidence="5">
    <location>
        <begin position="1930"/>
        <end position="1948"/>
    </location>
</feature>
<dbReference type="InterPro" id="IPR050708">
    <property type="entry name" value="T6SS_VgrG/RHS"/>
</dbReference>
<name>A0A2G4YSA3_9PROT</name>
<dbReference type="NCBIfam" id="TIGR01443">
    <property type="entry name" value="intein_Cterm"/>
    <property type="match status" value="1"/>
</dbReference>
<dbReference type="PROSITE" id="PS50817">
    <property type="entry name" value="INTEIN_N_TER"/>
    <property type="match status" value="1"/>
</dbReference>
<dbReference type="GO" id="GO:0005737">
    <property type="term" value="C:cytoplasm"/>
    <property type="evidence" value="ECO:0007669"/>
    <property type="project" value="InterPro"/>
</dbReference>
<dbReference type="Gene3D" id="2.130.10.130">
    <property type="entry name" value="Integrin alpha, N-terminal"/>
    <property type="match status" value="1"/>
</dbReference>
<dbReference type="InterPro" id="IPR003284">
    <property type="entry name" value="Sal_SpvB"/>
</dbReference>
<keyword evidence="6" id="KW-0732">Signal</keyword>
<dbReference type="NCBIfam" id="TIGR03696">
    <property type="entry name" value="Rhs_assc_core"/>
    <property type="match status" value="1"/>
</dbReference>
<evidence type="ECO:0000256" key="6">
    <source>
        <dbReference type="SAM" id="SignalP"/>
    </source>
</evidence>
<dbReference type="InterPro" id="IPR006141">
    <property type="entry name" value="Intein_N"/>
</dbReference>
<dbReference type="SUPFAM" id="SSF51294">
    <property type="entry name" value="Hedgehog/intein (Hint) domain"/>
    <property type="match status" value="1"/>
</dbReference>
<dbReference type="Pfam" id="PF07591">
    <property type="entry name" value="PT-HINT"/>
    <property type="match status" value="1"/>
</dbReference>
<feature type="domain" description="Hint" evidence="7">
    <location>
        <begin position="2104"/>
        <end position="2200"/>
    </location>
</feature>
<dbReference type="CDD" id="cd00081">
    <property type="entry name" value="Hint"/>
    <property type="match status" value="1"/>
</dbReference>
<protein>
    <recommendedName>
        <fullName evidence="7">Hint domain-containing protein</fullName>
    </recommendedName>
</protein>
<gene>
    <name evidence="8" type="ORF">CRD36_06920</name>
</gene>
<keyword evidence="5" id="KW-0472">Membrane</keyword>
<keyword evidence="5" id="KW-0812">Transmembrane</keyword>
<evidence type="ECO:0000259" key="7">
    <source>
        <dbReference type="SMART" id="SM00306"/>
    </source>
</evidence>
<dbReference type="EMBL" id="PDEM01000016">
    <property type="protein sequence ID" value="PHZ85140.1"/>
    <property type="molecule type" value="Genomic_DNA"/>
</dbReference>
<dbReference type="InterPro" id="IPR030934">
    <property type="entry name" value="Intein_C"/>
</dbReference>
<comment type="caution">
    <text evidence="8">The sequence shown here is derived from an EMBL/GenBank/DDBJ whole genome shotgun (WGS) entry which is preliminary data.</text>
</comment>
<dbReference type="SMART" id="SM00306">
    <property type="entry name" value="HintN"/>
    <property type="match status" value="1"/>
</dbReference>
<feature type="transmembrane region" description="Helical" evidence="5">
    <location>
        <begin position="1968"/>
        <end position="1989"/>
    </location>
</feature>
<dbReference type="SUPFAM" id="SSF69318">
    <property type="entry name" value="Integrin alpha N-terminal domain"/>
    <property type="match status" value="1"/>
</dbReference>
<dbReference type="OrthoDB" id="7876417at2"/>
<dbReference type="InterPro" id="IPR028994">
    <property type="entry name" value="Integrin_alpha_N"/>
</dbReference>
<sequence>MKSIFTGAFFVFFWSLNSISLTVLAASPPITPALSLPNYISSQPVGNLAANFSVNGNGSATLTVPIQVPPGTNGIAPNLSVSYDSHRGNGYLGMGWAVNGLSAITRCSANYRIDGYKANVTYSARDRFCIDGRRLIAVSGTYGTDGSVYHTESETWTIFTAHGTCGTGPCSFTATDKDGNTLSFGGTATTTGSRILAAGRTDGSVRTWAIDSFTDLNGNKTLAEYSSDTTTGEYYPTRIAYTENTTAGLSASRFVTFTYGARPDMVQRYLSGSKVSVTKLLTSITTSVMISSQVQNILTYSLSYSQSPTTKRSRLNQIEVCDGQNVCWPATSFDWTVDSQAFKPSSSKLPGPLYVVINDQQYVYGLLMDFNGDGIADYTQASEFIIGSGTSQDLSIYIGQSDGSFVKAAYSLPGPIYQVTATQVVQSGILIDVNGDGILDYSRALKNEDAQTEDFDVYLGSATGFTKNAAFKLPGQLFWQVNRQTYNSGILTDMNGDGLPDYSRATHILSSGAMLLDIYKGTPGGFQKISAQLPGAVYSISATGSLTTGMVRDINGDGIADYSAALVNQDAGTTDLKVYVGQSPDFTFTNQFNLPGQMFWLVNGKILESGLLTDVNGDGIPDYSRATTLVNGTTKILDLYFGTGSGFEKAPFDLPDSVYAIDAGLSDIQGLLTNWNGDETTRFSKATKWRDNTEELDIYLGSGSGFEQSSLKLPGALFWAQTAGTYSRAIYQDLNGDGLTDFADSVCQMTNGVPDQCALDIQLAEGPYTDLISSVTTGFNGTTTISYAPLTKQGVYQGGAPTAYPLRNQAGDTYVVESYANADGRGNSYTYNYNYAGARTDLIGSGWIGYETVTMTQVADGRSSEVTYNQTYPNYGQVAVSRVRDGQGNLLTESQFSYVDVASAAYQALGIHQLLRADETMTHYTNNTADYTLEKKYSYDGYGNILITQDLAGQSNPQDDVYHCSRFANDPASGRYGYWLQTKTARTLAACQAFVSASDPAAITWNASTDLRWSKRSYDNLMNLASTSDYDSSNSLFLGMTFTHDAVGNVATSTDQSGAVRTYAYDATYQTYQTSITSPALTSPATGASYNLVTLTSHEPGFGTLIGTTDPNGNVTTQEIDGFGRVVAVYGPDPTGTSVQMVAMTWQASGGSFYLYSQQRPAWDSSSTADWYWRKDYQDGMGRPYRSTKNGLKAGVATDVIGVDLVYDAEGRLWKSAAPYYDGDPAPYTETQYDVYNRPVKTIHPDTRVDAIAYAQGGLNITKVENAGQADARTSVKSLDTRGLVIQTVEPNGRTVNYIYNPIKELLSGEILQEARSTVYTYDSLGRILTQTQTDTGTKTKTYDTNGQLASITNASGSKITYASYDPMGRLLQRIMTNDGGGAVTINLSYDATTRHNGLGHLTGIEEQNTSIGAYSYAYDYDAFGGTIGGSLTMGADVYSYASTYDPLGRVVSATYPNGAVLTKSYLADSNLGKVSLQETGAGSATDYGIYQNYTALGQHQSGEYGPLNLAFSKSYFPVGPSYASLKNYQVQKSGTSTMNKTYQWDAFSDLKQIQDTVVPADTATYGYEDQTANKGMGYLTSAATAAGNLSYEYDSLGNVEKNDAITYSYTAGSDQIASGSDGSSYTYDLNGNMITKTLGGKTTTYSYDVNGQILKIDDGGGVPAQMVYNHAEQRLYSQNLGSPVKTWRVTPYYEVTQLANGSYQNTLYVPGPDGLIATLTSVGKDNSFTAQPSPPAAPGNLKITSGGIIKTLGVSLGALLMLVAAFTIQARGAWIGQMASWRLPRLQNYPAVVVLAVMLFQLSAPAAQAAMIPGANGAGVPVTGTFFYVHDHLGSVVKVLDDSGSETASITYNAYGEINQASSSGTDDFRAKFIDSELDATAGLYHMGARSYSPGMTRFISPDPQSQFASPYLYAGNNPVSASDPNGEFAFLTAMIIGAIVGAYFGAAAVNHDMNPLHWDWKSGKTYAGLLGGAVIGSVGAAAGGLAVEAGAAIGASGGLLAEAAGVAIGIAGQALVGAGENAAYTAMGGGSAQEILESAGKGAFFGAAFEAGGMALSGVGSRVARGSGEAVEEAGAGAAARTEKNAASEEAESSSSASCSIRQSFVAGTAILMADGSSRAIEDIREGDLVAGFDSAFQKMSGHAVASIFSRTTGDLVRVAFEDGTETLTTRNHPFWVTSKGWIFAGRLVATDEVAGVKGASGIVKAVTAPSGQPEKVYNFEVADVHNYYATTARILVHNGKYCHAEFDKTTGFVTEVWDESELRTKFSTTAEYQAAKRDIRFKARRANWAIKNKMAKPWTRVNKPVKTASKQWMVWKWKQKYPGVTPPASIRLGLAKIRPHFYKQDVDEYLTRIQGGLTIREGAAWNQGPLNSWVNSTSGSAMGGLSRSMKPVRIEGFRVKFI</sequence>
<keyword evidence="2" id="KW-0964">Secreted</keyword>
<dbReference type="InterPro" id="IPR022385">
    <property type="entry name" value="Rhs_assc_core"/>
</dbReference>
<dbReference type="Pfam" id="PF03534">
    <property type="entry name" value="SpvB"/>
    <property type="match status" value="1"/>
</dbReference>
<evidence type="ECO:0000313" key="9">
    <source>
        <dbReference type="Proteomes" id="UP000229730"/>
    </source>
</evidence>
<dbReference type="Pfam" id="PF05593">
    <property type="entry name" value="RHS_repeat"/>
    <property type="match status" value="2"/>
</dbReference>
<dbReference type="InterPro" id="IPR003587">
    <property type="entry name" value="Hint_dom_N"/>
</dbReference>
<dbReference type="Proteomes" id="UP000229730">
    <property type="component" value="Unassembled WGS sequence"/>
</dbReference>
<dbReference type="PANTHER" id="PTHR32305:SF15">
    <property type="entry name" value="PROTEIN RHSA-RELATED"/>
    <property type="match status" value="1"/>
</dbReference>
<dbReference type="Gene3D" id="2.170.16.10">
    <property type="entry name" value="Hedgehog/Intein (Hint) domain"/>
    <property type="match status" value="1"/>
</dbReference>
<feature type="region of interest" description="Disordered" evidence="4">
    <location>
        <begin position="2077"/>
        <end position="2097"/>
    </location>
</feature>
<comment type="subcellular location">
    <subcellularLocation>
        <location evidence="1">Secreted</location>
    </subcellularLocation>
</comment>
<dbReference type="GO" id="GO:0016539">
    <property type="term" value="P:intein-mediated protein splicing"/>
    <property type="evidence" value="ECO:0007669"/>
    <property type="project" value="InterPro"/>
</dbReference>
<keyword evidence="3" id="KW-0843">Virulence</keyword>
<feature type="transmembrane region" description="Helical" evidence="5">
    <location>
        <begin position="1749"/>
        <end position="1769"/>
    </location>
</feature>
<dbReference type="InterPro" id="IPR031325">
    <property type="entry name" value="RHS_repeat"/>
</dbReference>
<feature type="signal peptide" evidence="6">
    <location>
        <begin position="1"/>
        <end position="25"/>
    </location>
</feature>
<dbReference type="GO" id="GO:0005576">
    <property type="term" value="C:extracellular region"/>
    <property type="evidence" value="ECO:0007669"/>
    <property type="project" value="UniProtKB-SubCell"/>
</dbReference>
<keyword evidence="5" id="KW-1133">Transmembrane helix</keyword>
<evidence type="ECO:0000313" key="8">
    <source>
        <dbReference type="EMBL" id="PHZ85140.1"/>
    </source>
</evidence>
<evidence type="ECO:0000256" key="2">
    <source>
        <dbReference type="ARBA" id="ARBA00022525"/>
    </source>
</evidence>
<accession>A0A2G4YSA3</accession>
<proteinExistence type="predicted"/>
<dbReference type="Gene3D" id="2.180.10.10">
    <property type="entry name" value="RHS repeat-associated core"/>
    <property type="match status" value="3"/>
</dbReference>
<reference evidence="8 9" key="1">
    <citation type="submission" date="2017-10" db="EMBL/GenBank/DDBJ databases">
        <title>Frigbacter circumglobatus gen. nov. sp. nov., isolated from sediment cultured in situ.</title>
        <authorList>
            <person name="Zhao Z."/>
        </authorList>
    </citation>
    <scope>NUCLEOTIDE SEQUENCE [LARGE SCALE GENOMIC DNA]</scope>
    <source>
        <strain evidence="8 9">ZYL</strain>
    </source>
</reference>
<keyword evidence="9" id="KW-1185">Reference proteome</keyword>
<dbReference type="RefSeq" id="WP_099472028.1">
    <property type="nucleotide sequence ID" value="NZ_CP041025.1"/>
</dbReference>
<organism evidence="8 9">
    <name type="scientific">Paremcibacter congregatus</name>
    <dbReference type="NCBI Taxonomy" id="2043170"/>
    <lineage>
        <taxon>Bacteria</taxon>
        <taxon>Pseudomonadati</taxon>
        <taxon>Pseudomonadota</taxon>
        <taxon>Alphaproteobacteria</taxon>
        <taxon>Emcibacterales</taxon>
        <taxon>Emcibacteraceae</taxon>
        <taxon>Paremcibacter</taxon>
    </lineage>
</organism>